<dbReference type="HOGENOM" id="CLU_734041_0_0_1"/>
<sequence>MVIARSTEKKDEKEDKKKLKNYKKQSRRYFDENMEEGNDTTKNVPGNNFDNVLYHSKDNNTAADSMFTSDILATIYETTGNMSFNDSFQCLSYYNHLFKTVFLNHTYFNLYDISYPSDKLKEDLNYYRNTVKKTTPFKIIYNSLISQYISEAQAFFDENSFVEIETIKTKDHYEMSAGGSANSYKNIKITDIKKCKPVEYSNSFIGNQNTIFITDQMYNKLKNKNFVINFTVKELSHLKITKFVDMKAKRLNYREAVELYAYEQLSQDVKGNEYRIYESKSQKIVIMCKSSFKYYNKTKRIYGTPDDASSAEFVLQDDVITPVDVLGKKRNYLDWLNGFDLAEGDYSAVGGKIYRLESEGFVFSAEGFVIEAVEELY</sequence>
<dbReference type="OMA" id="VELYAYE"/>
<dbReference type="GeneID" id="19878261"/>
<evidence type="ECO:0000313" key="1">
    <source>
        <dbReference type="EMBL" id="ELA48136.1"/>
    </source>
</evidence>
<name>L2GWT3_VAVCU</name>
<keyword evidence="2" id="KW-1185">Reference proteome</keyword>
<protein>
    <submittedName>
        <fullName evidence="1">Uncharacterized protein</fullName>
    </submittedName>
</protein>
<dbReference type="AlphaFoldDB" id="L2GWT3"/>
<dbReference type="VEuPathDB" id="MicrosporidiaDB:VCUG_00374"/>
<dbReference type="OrthoDB" id="10346589at2759"/>
<dbReference type="RefSeq" id="XP_008073393.1">
    <property type="nucleotide sequence ID" value="XM_008075202.1"/>
</dbReference>
<dbReference type="Proteomes" id="UP000011081">
    <property type="component" value="Unassembled WGS sequence"/>
</dbReference>
<feature type="non-terminal residue" evidence="1">
    <location>
        <position position="1"/>
    </location>
</feature>
<gene>
    <name evidence="1" type="ORF">VCUG_00374</name>
</gene>
<dbReference type="InParanoid" id="L2GWT3"/>
<proteinExistence type="predicted"/>
<dbReference type="EMBL" id="GL877407">
    <property type="protein sequence ID" value="ELA48136.1"/>
    <property type="molecule type" value="Genomic_DNA"/>
</dbReference>
<accession>L2GWT3</accession>
<reference evidence="2" key="1">
    <citation type="submission" date="2011-03" db="EMBL/GenBank/DDBJ databases">
        <title>The genome sequence of Vavraia culicis strain floridensis.</title>
        <authorList>
            <consortium name="The Broad Institute Genome Sequencing Platform"/>
            <person name="Cuomo C."/>
            <person name="Becnel J."/>
            <person name="Sanscrainte N."/>
            <person name="Young S.K."/>
            <person name="Zeng Q."/>
            <person name="Gargeya S."/>
            <person name="Fitzgerald M."/>
            <person name="Haas B."/>
            <person name="Abouelleil A."/>
            <person name="Alvarado L."/>
            <person name="Arachchi H.M."/>
            <person name="Berlin A."/>
            <person name="Chapman S.B."/>
            <person name="Gearin G."/>
            <person name="Goldberg J."/>
            <person name="Griggs A."/>
            <person name="Gujja S."/>
            <person name="Hansen M."/>
            <person name="Heiman D."/>
            <person name="Howarth C."/>
            <person name="Larimer J."/>
            <person name="Lui A."/>
            <person name="MacDonald P.J.P."/>
            <person name="McCowen C."/>
            <person name="Montmayeur A."/>
            <person name="Murphy C."/>
            <person name="Neiman D."/>
            <person name="Pearson M."/>
            <person name="Priest M."/>
            <person name="Roberts A."/>
            <person name="Saif S."/>
            <person name="Shea T."/>
            <person name="Sisk P."/>
            <person name="Stolte C."/>
            <person name="Sykes S."/>
            <person name="Wortman J."/>
            <person name="Nusbaum C."/>
            <person name="Birren B."/>
        </authorList>
    </citation>
    <scope>NUCLEOTIDE SEQUENCE [LARGE SCALE GENOMIC DNA]</scope>
    <source>
        <strain evidence="2">floridensis</strain>
    </source>
</reference>
<evidence type="ECO:0000313" key="2">
    <source>
        <dbReference type="Proteomes" id="UP000011081"/>
    </source>
</evidence>
<organism evidence="1 2">
    <name type="scientific">Vavraia culicis (isolate floridensis)</name>
    <name type="common">Microsporidian parasite</name>
    <dbReference type="NCBI Taxonomy" id="948595"/>
    <lineage>
        <taxon>Eukaryota</taxon>
        <taxon>Fungi</taxon>
        <taxon>Fungi incertae sedis</taxon>
        <taxon>Microsporidia</taxon>
        <taxon>Pleistophoridae</taxon>
        <taxon>Vavraia</taxon>
    </lineage>
</organism>